<comment type="caution">
    <text evidence="1">The sequence shown here is derived from an EMBL/GenBank/DDBJ whole genome shotgun (WGS) entry which is preliminary data.</text>
</comment>
<evidence type="ECO:0008006" key="3">
    <source>
        <dbReference type="Google" id="ProtNLM"/>
    </source>
</evidence>
<dbReference type="RefSeq" id="WP_085263071.1">
    <property type="nucleotide sequence ID" value="NZ_JACKVG010000012.1"/>
</dbReference>
<accession>A0A1X1YRT3</accession>
<name>A0A1X1YRT3_9MYCO</name>
<dbReference type="STRING" id="1108812.AWC16_03125"/>
<evidence type="ECO:0000313" key="2">
    <source>
        <dbReference type="Proteomes" id="UP000193866"/>
    </source>
</evidence>
<evidence type="ECO:0000313" key="1">
    <source>
        <dbReference type="EMBL" id="ORW13774.1"/>
    </source>
</evidence>
<organism evidence="1 2">
    <name type="scientific">Mycolicibacter longobardus</name>
    <dbReference type="NCBI Taxonomy" id="1108812"/>
    <lineage>
        <taxon>Bacteria</taxon>
        <taxon>Bacillati</taxon>
        <taxon>Actinomycetota</taxon>
        <taxon>Actinomycetes</taxon>
        <taxon>Mycobacteriales</taxon>
        <taxon>Mycobacteriaceae</taxon>
        <taxon>Mycolicibacter</taxon>
    </lineage>
</organism>
<keyword evidence="2" id="KW-1185">Reference proteome</keyword>
<protein>
    <recommendedName>
        <fullName evidence="3">EthD domain-containing protein</fullName>
    </recommendedName>
</protein>
<reference evidence="1 2" key="1">
    <citation type="submission" date="2016-01" db="EMBL/GenBank/DDBJ databases">
        <title>The new phylogeny of the genus Mycobacterium.</title>
        <authorList>
            <person name="Tarcisio F."/>
            <person name="Conor M."/>
            <person name="Antonella G."/>
            <person name="Elisabetta G."/>
            <person name="Giulia F.S."/>
            <person name="Sara T."/>
            <person name="Anna F."/>
            <person name="Clotilde B."/>
            <person name="Roberto B."/>
            <person name="Veronica D.S."/>
            <person name="Fabio R."/>
            <person name="Monica P."/>
            <person name="Olivier J."/>
            <person name="Enrico T."/>
            <person name="Nicola S."/>
        </authorList>
    </citation>
    <scope>NUCLEOTIDE SEQUENCE [LARGE SCALE GENOMIC DNA]</scope>
    <source>
        <strain evidence="1 2">DSM 45394</strain>
    </source>
</reference>
<dbReference type="Gene3D" id="3.30.70.100">
    <property type="match status" value="2"/>
</dbReference>
<dbReference type="OrthoDB" id="3535638at2"/>
<dbReference type="EMBL" id="LQPG01000007">
    <property type="protein sequence ID" value="ORW13774.1"/>
    <property type="molecule type" value="Genomic_DNA"/>
</dbReference>
<dbReference type="Proteomes" id="UP000193866">
    <property type="component" value="Unassembled WGS sequence"/>
</dbReference>
<gene>
    <name evidence="1" type="ORF">AWC16_03125</name>
</gene>
<sequence length="260" mass="29330">MNQVKFITACRPMPHVSRREMHQYWDEQHLPLSLSVRRALDLQHKEHAYTVEDYLLHDELWGEGAEEPRGYDQVGVHWLVADTAAETLASPAAQQAMRKLGVDEKHMTDLTQSPSWFAEERVIVECGPGRTVALPGGPYVKFYSGWYARDDIGRDAAHTAHREDHANLVASRAADLGLARYVQNTNVYDPTIAHLSKTVRGTIPEAFDGLDEYLWLRDDLVRALSTDQGAAAAKAIRESQDTFADRTSAPSWFAVERILY</sequence>
<proteinExistence type="predicted"/>
<dbReference type="AlphaFoldDB" id="A0A1X1YRT3"/>